<dbReference type="PROSITE" id="PS50846">
    <property type="entry name" value="HMA_2"/>
    <property type="match status" value="2"/>
</dbReference>
<dbReference type="SFLD" id="SFLDS00003">
    <property type="entry name" value="Haloacid_Dehalogenase"/>
    <property type="match status" value="1"/>
</dbReference>
<evidence type="ECO:0000259" key="16">
    <source>
        <dbReference type="PROSITE" id="PS50846"/>
    </source>
</evidence>
<dbReference type="InterPro" id="IPR006121">
    <property type="entry name" value="HMA_dom"/>
</dbReference>
<evidence type="ECO:0000256" key="3">
    <source>
        <dbReference type="ARBA" id="ARBA00012517"/>
    </source>
</evidence>
<evidence type="ECO:0000256" key="5">
    <source>
        <dbReference type="ARBA" id="ARBA00022692"/>
    </source>
</evidence>
<dbReference type="OMA" id="FFIGVIC"/>
<feature type="transmembrane region" description="Helical" evidence="15">
    <location>
        <begin position="414"/>
        <end position="433"/>
    </location>
</feature>
<gene>
    <name evidence="17" type="ORF">KP509_04G037000</name>
</gene>
<dbReference type="SFLD" id="SFLDF00027">
    <property type="entry name" value="p-type_atpase"/>
    <property type="match status" value="1"/>
</dbReference>
<dbReference type="NCBIfam" id="TIGR00003">
    <property type="entry name" value="copper ion binding protein"/>
    <property type="match status" value="2"/>
</dbReference>
<feature type="transmembrane region" description="Helical" evidence="15">
    <location>
        <begin position="386"/>
        <end position="408"/>
    </location>
</feature>
<dbReference type="GO" id="GO:0016887">
    <property type="term" value="F:ATP hydrolysis activity"/>
    <property type="evidence" value="ECO:0007669"/>
    <property type="project" value="InterPro"/>
</dbReference>
<dbReference type="Gene3D" id="2.70.150.10">
    <property type="entry name" value="Calcium-transporting ATPase, cytoplasmic transduction domain A"/>
    <property type="match status" value="1"/>
</dbReference>
<evidence type="ECO:0000313" key="17">
    <source>
        <dbReference type="EMBL" id="KAH7438922.1"/>
    </source>
</evidence>
<dbReference type="InterPro" id="IPR017969">
    <property type="entry name" value="Heavy-metal-associated_CS"/>
</dbReference>
<dbReference type="AlphaFoldDB" id="A0A8T2UUH1"/>
<dbReference type="GO" id="GO:0005507">
    <property type="term" value="F:copper ion binding"/>
    <property type="evidence" value="ECO:0007669"/>
    <property type="project" value="InterPro"/>
</dbReference>
<evidence type="ECO:0000256" key="10">
    <source>
        <dbReference type="ARBA" id="ARBA00022967"/>
    </source>
</evidence>
<dbReference type="InterPro" id="IPR036163">
    <property type="entry name" value="HMA_dom_sf"/>
</dbReference>
<keyword evidence="11 15" id="KW-1133">Transmembrane helix</keyword>
<evidence type="ECO:0000256" key="1">
    <source>
        <dbReference type="ARBA" id="ARBA00004370"/>
    </source>
</evidence>
<dbReference type="InterPro" id="IPR044492">
    <property type="entry name" value="P_typ_ATPase_HD_dom"/>
</dbReference>
<evidence type="ECO:0000256" key="15">
    <source>
        <dbReference type="RuleBase" id="RU362081"/>
    </source>
</evidence>
<dbReference type="Gene3D" id="3.40.50.1000">
    <property type="entry name" value="HAD superfamily/HAD-like"/>
    <property type="match status" value="1"/>
</dbReference>
<dbReference type="InterPro" id="IPR023298">
    <property type="entry name" value="ATPase_P-typ_TM_dom_sf"/>
</dbReference>
<dbReference type="CDD" id="cd00371">
    <property type="entry name" value="HMA"/>
    <property type="match status" value="2"/>
</dbReference>
<dbReference type="InterPro" id="IPR059000">
    <property type="entry name" value="ATPase_P-type_domA"/>
</dbReference>
<feature type="transmembrane region" description="Helical" evidence="15">
    <location>
        <begin position="948"/>
        <end position="970"/>
    </location>
</feature>
<reference evidence="17" key="1">
    <citation type="submission" date="2021-08" db="EMBL/GenBank/DDBJ databases">
        <title>WGS assembly of Ceratopteris richardii.</title>
        <authorList>
            <person name="Marchant D.B."/>
            <person name="Chen G."/>
            <person name="Jenkins J."/>
            <person name="Shu S."/>
            <person name="Leebens-Mack J."/>
            <person name="Grimwood J."/>
            <person name="Schmutz J."/>
            <person name="Soltis P."/>
            <person name="Soltis D."/>
            <person name="Chen Z.-H."/>
        </authorList>
    </citation>
    <scope>NUCLEOTIDE SEQUENCE</scope>
    <source>
        <strain evidence="17">Whitten #5841</strain>
        <tissue evidence="17">Leaf</tissue>
    </source>
</reference>
<dbReference type="PROSITE" id="PS01047">
    <property type="entry name" value="HMA_1"/>
    <property type="match status" value="2"/>
</dbReference>
<dbReference type="InterPro" id="IPR018303">
    <property type="entry name" value="ATPase_P-typ_P_site"/>
</dbReference>
<feature type="domain" description="HMA" evidence="16">
    <location>
        <begin position="147"/>
        <end position="213"/>
    </location>
</feature>
<sequence>MSCKTLQMIGYKPRDYVKLSEYDVDERSNTLGSNVEPLTYQRYSSNFQDEHFQKNDELDLTRTKTELKVLGMTCAACSNAVEKALLGLNGVHFASVALLQNKAVVEYDSALVKVEHIVKAVEDAGFTAEALGREVSSSIFSVNGSTATDQFRITGLRCAACAASVEGLLGTLHGVSAASVGLPTGIGKVTYDPQLVDRVEIMNAIKGAGYEAEFIGRGRKNNVVLTIAGMASDEDGKAVQNLLCEMKGLKIFFLDPMREKAELTFDPELLNLRTIVDRIESFGRGRFKACLADAHDTYVSDGKVEAIILLRLLRLCLIMSVPVLFLGVICPRLARFHDFLSFRYGPFFVVDWFKWVLVTPVQFVVGKRFYLGAYRSLKNLSANMDVLVALGTTSAYVYSFFALIYAAITGLWLVTYFETSLMLFNFILFGKYLEVVAKGKTSEAIGKLLKLAPTSAILLSLNIDDNCLSEREIAAEFVEQGDILKVYPGSRVPADGLVIQGSSHIDESMITGEAVPVAKGVGDKVIGGTVNRNGVLHVKVSHVGSEAALAQIVRLVENAQMAKAPVQRIADFIASIFVPIIILLASVTWIFWYLAGKFGLYPLSWLPHGTNLFVFSLMFSISVMVIACPCALGLATPTAVMVATGVGAENGILIKGGDALERAKSIRSIVFDKTGTLTRGRPSIVSIHLFSDIKLTDFLELTASAEAASEHPLAKAIVQYMNCESSVDDETTDGRTMAKNFDWLRKISDFESIPGKGVRCRVDGKVILVGNKKLMLDESVDIPSKAEEHLTLVEQKAGSEVLVAIDGKLHGVLGIADPLNIDASVVVHRLKKMGISSYLVTGDNWTTAKAVAVEAGIDIGNVVAEVLPWEKVEFIKKLQENNGLVAMVGDGINDSPALAAADVGMAIGTGTDIAIESADIVLMRNSLEGVVTTIDLSKKTLARIHLNYAFAIGYNLLAVPVAAGVLYPALRFSLPPWAAGAAMAFSSVSVVCSSLFLKNYRKPHLFNLIQVKVQ</sequence>
<keyword evidence="4" id="KW-0813">Transport</keyword>
<feature type="transmembrane region" description="Helical" evidence="15">
    <location>
        <begin position="569"/>
        <end position="592"/>
    </location>
</feature>
<dbReference type="PROSITE" id="PS00154">
    <property type="entry name" value="ATPASE_E1_E2"/>
    <property type="match status" value="1"/>
</dbReference>
<comment type="subcellular location">
    <subcellularLocation>
        <location evidence="1 15">Membrane</location>
    </subcellularLocation>
</comment>
<dbReference type="InterPro" id="IPR006122">
    <property type="entry name" value="HMA_Cu_ion-bd"/>
</dbReference>
<comment type="similarity">
    <text evidence="2 15">Belongs to the cation transport ATPase (P-type) (TC 3.A.3) family. Type IB subfamily.</text>
</comment>
<dbReference type="EMBL" id="CM035409">
    <property type="protein sequence ID" value="KAH7438922.1"/>
    <property type="molecule type" value="Genomic_DNA"/>
</dbReference>
<evidence type="ECO:0000256" key="14">
    <source>
        <dbReference type="ARBA" id="ARBA00023136"/>
    </source>
</evidence>
<dbReference type="FunFam" id="3.30.70.100:FF:000001">
    <property type="entry name" value="ATPase copper transporting beta"/>
    <property type="match status" value="1"/>
</dbReference>
<dbReference type="InterPro" id="IPR023299">
    <property type="entry name" value="ATPase_P-typ_cyto_dom_N"/>
</dbReference>
<dbReference type="InterPro" id="IPR023214">
    <property type="entry name" value="HAD_sf"/>
</dbReference>
<dbReference type="GO" id="GO:0140581">
    <property type="term" value="F:P-type monovalent copper transporter activity"/>
    <property type="evidence" value="ECO:0007669"/>
    <property type="project" value="UniProtKB-EC"/>
</dbReference>
<protein>
    <recommendedName>
        <fullName evidence="3">P-type Cu(+) transporter</fullName>
        <ecNumber evidence="3">7.2.2.8</ecNumber>
    </recommendedName>
</protein>
<dbReference type="Pfam" id="PF00122">
    <property type="entry name" value="E1-E2_ATPase"/>
    <property type="match status" value="1"/>
</dbReference>
<feature type="transmembrane region" description="Helical" evidence="15">
    <location>
        <begin position="976"/>
        <end position="997"/>
    </location>
</feature>
<evidence type="ECO:0000256" key="8">
    <source>
        <dbReference type="ARBA" id="ARBA00022741"/>
    </source>
</evidence>
<dbReference type="PRINTS" id="PR00119">
    <property type="entry name" value="CATATPASE"/>
</dbReference>
<dbReference type="InterPro" id="IPR008250">
    <property type="entry name" value="ATPase_P-typ_transduc_dom_A_sf"/>
</dbReference>
<dbReference type="EC" id="7.2.2.8" evidence="3"/>
<keyword evidence="9 15" id="KW-0067">ATP-binding</keyword>
<keyword evidence="18" id="KW-1185">Reference proteome</keyword>
<dbReference type="InterPro" id="IPR001757">
    <property type="entry name" value="P_typ_ATPase"/>
</dbReference>
<keyword evidence="6 15" id="KW-0479">Metal-binding</keyword>
<dbReference type="SUPFAM" id="SSF81653">
    <property type="entry name" value="Calcium ATPase, transduction domain A"/>
    <property type="match status" value="1"/>
</dbReference>
<keyword evidence="7" id="KW-0677">Repeat</keyword>
<dbReference type="InterPro" id="IPR027256">
    <property type="entry name" value="P-typ_ATPase_IB"/>
</dbReference>
<name>A0A8T2UUH1_CERRI</name>
<dbReference type="NCBIfam" id="TIGR01494">
    <property type="entry name" value="ATPase_P-type"/>
    <property type="match status" value="2"/>
</dbReference>
<evidence type="ECO:0000313" key="18">
    <source>
        <dbReference type="Proteomes" id="UP000825935"/>
    </source>
</evidence>
<dbReference type="PANTHER" id="PTHR46594:SF6">
    <property type="entry name" value="COPPER-TRANSPORTING ATPASE RAN1"/>
    <property type="match status" value="1"/>
</dbReference>
<evidence type="ECO:0000256" key="4">
    <source>
        <dbReference type="ARBA" id="ARBA00022448"/>
    </source>
</evidence>
<proteinExistence type="inferred from homology"/>
<dbReference type="Pfam" id="PF00702">
    <property type="entry name" value="Hydrolase"/>
    <property type="match status" value="1"/>
</dbReference>
<dbReference type="FunFam" id="3.30.70.100:FF:000005">
    <property type="entry name" value="Copper-exporting P-type ATPase A"/>
    <property type="match status" value="1"/>
</dbReference>
<comment type="caution">
    <text evidence="17">The sequence shown here is derived from an EMBL/GenBank/DDBJ whole genome shotgun (WGS) entry which is preliminary data.</text>
</comment>
<organism evidence="17 18">
    <name type="scientific">Ceratopteris richardii</name>
    <name type="common">Triangle waterfern</name>
    <dbReference type="NCBI Taxonomy" id="49495"/>
    <lineage>
        <taxon>Eukaryota</taxon>
        <taxon>Viridiplantae</taxon>
        <taxon>Streptophyta</taxon>
        <taxon>Embryophyta</taxon>
        <taxon>Tracheophyta</taxon>
        <taxon>Polypodiopsida</taxon>
        <taxon>Polypodiidae</taxon>
        <taxon>Polypodiales</taxon>
        <taxon>Pteridineae</taxon>
        <taxon>Pteridaceae</taxon>
        <taxon>Parkerioideae</taxon>
        <taxon>Ceratopteris</taxon>
    </lineage>
</organism>
<feature type="domain" description="HMA" evidence="16">
    <location>
        <begin position="63"/>
        <end position="129"/>
    </location>
</feature>
<dbReference type="SFLD" id="SFLDG00002">
    <property type="entry name" value="C1.7:_P-type_atpase_like"/>
    <property type="match status" value="1"/>
</dbReference>
<dbReference type="NCBIfam" id="TIGR01525">
    <property type="entry name" value="ATPase-IB_hvy"/>
    <property type="match status" value="1"/>
</dbReference>
<dbReference type="PANTHER" id="PTHR46594">
    <property type="entry name" value="P-TYPE CATION-TRANSPORTING ATPASE"/>
    <property type="match status" value="1"/>
</dbReference>
<dbReference type="InterPro" id="IPR036412">
    <property type="entry name" value="HAD-like_sf"/>
</dbReference>
<evidence type="ECO:0000256" key="2">
    <source>
        <dbReference type="ARBA" id="ARBA00006024"/>
    </source>
</evidence>
<dbReference type="OrthoDB" id="432719at2759"/>
<feature type="transmembrane region" description="Helical" evidence="15">
    <location>
        <begin position="612"/>
        <end position="635"/>
    </location>
</feature>
<keyword evidence="8 15" id="KW-0547">Nucleotide-binding</keyword>
<keyword evidence="10" id="KW-1278">Translocase</keyword>
<keyword evidence="13" id="KW-0406">Ion transport</keyword>
<keyword evidence="12" id="KW-0186">Copper</keyword>
<evidence type="ECO:0000256" key="11">
    <source>
        <dbReference type="ARBA" id="ARBA00022989"/>
    </source>
</evidence>
<dbReference type="SUPFAM" id="SSF56784">
    <property type="entry name" value="HAD-like"/>
    <property type="match status" value="1"/>
</dbReference>
<dbReference type="Pfam" id="PF00403">
    <property type="entry name" value="HMA"/>
    <property type="match status" value="2"/>
</dbReference>
<evidence type="ECO:0000256" key="13">
    <source>
        <dbReference type="ARBA" id="ARBA00023065"/>
    </source>
</evidence>
<dbReference type="SUPFAM" id="SSF55008">
    <property type="entry name" value="HMA, heavy metal-associated domain"/>
    <property type="match status" value="3"/>
</dbReference>
<evidence type="ECO:0000256" key="6">
    <source>
        <dbReference type="ARBA" id="ARBA00022723"/>
    </source>
</evidence>
<dbReference type="GO" id="GO:0005524">
    <property type="term" value="F:ATP binding"/>
    <property type="evidence" value="ECO:0007669"/>
    <property type="project" value="UniProtKB-UniRule"/>
</dbReference>
<keyword evidence="14 15" id="KW-0472">Membrane</keyword>
<evidence type="ECO:0000256" key="7">
    <source>
        <dbReference type="ARBA" id="ARBA00022737"/>
    </source>
</evidence>
<accession>A0A8T2UUH1</accession>
<evidence type="ECO:0000256" key="9">
    <source>
        <dbReference type="ARBA" id="ARBA00022840"/>
    </source>
</evidence>
<feature type="transmembrane region" description="Helical" evidence="15">
    <location>
        <begin position="346"/>
        <end position="365"/>
    </location>
</feature>
<dbReference type="Gene3D" id="3.40.1110.10">
    <property type="entry name" value="Calcium-transporting ATPase, cytoplasmic domain N"/>
    <property type="match status" value="2"/>
</dbReference>
<evidence type="ECO:0000256" key="12">
    <source>
        <dbReference type="ARBA" id="ARBA00023008"/>
    </source>
</evidence>
<keyword evidence="5 15" id="KW-0812">Transmembrane</keyword>
<dbReference type="Proteomes" id="UP000825935">
    <property type="component" value="Chromosome 4"/>
</dbReference>
<dbReference type="SUPFAM" id="SSF81665">
    <property type="entry name" value="Calcium ATPase, transmembrane domain M"/>
    <property type="match status" value="1"/>
</dbReference>
<dbReference type="CDD" id="cd02094">
    <property type="entry name" value="P-type_ATPase_Cu-like"/>
    <property type="match status" value="1"/>
</dbReference>
<dbReference type="GO" id="GO:0016020">
    <property type="term" value="C:membrane"/>
    <property type="evidence" value="ECO:0007669"/>
    <property type="project" value="UniProtKB-SubCell"/>
</dbReference>
<dbReference type="FunFam" id="2.70.150.10:FF:000002">
    <property type="entry name" value="Copper-transporting ATPase 1, putative"/>
    <property type="match status" value="1"/>
</dbReference>
<feature type="transmembrane region" description="Helical" evidence="15">
    <location>
        <begin position="312"/>
        <end position="334"/>
    </location>
</feature>
<dbReference type="Gene3D" id="3.30.70.100">
    <property type="match status" value="2"/>
</dbReference>